<evidence type="ECO:0000313" key="2">
    <source>
        <dbReference type="EMBL" id="EKE44034.1"/>
    </source>
</evidence>
<accession>K2HME2</accession>
<reference evidence="2 3" key="1">
    <citation type="journal article" date="2012" name="J. Bacteriol.">
        <title>Draft Genome Sequence of Oceaniovalibus guishaninsula JLT2003T.</title>
        <authorList>
            <person name="Tang K."/>
            <person name="Liu K."/>
            <person name="Jiao N."/>
        </authorList>
    </citation>
    <scope>NUCLEOTIDE SEQUENCE [LARGE SCALE GENOMIC DNA]</scope>
    <source>
        <strain evidence="2 3">JLT2003</strain>
    </source>
</reference>
<dbReference type="AlphaFoldDB" id="K2HME2"/>
<dbReference type="STRING" id="1231392.OCGS_2015"/>
<keyword evidence="3" id="KW-1185">Reference proteome</keyword>
<protein>
    <recommendedName>
        <fullName evidence="4">Lipoprotein</fullName>
    </recommendedName>
</protein>
<feature type="signal peptide" evidence="1">
    <location>
        <begin position="1"/>
        <end position="23"/>
    </location>
</feature>
<keyword evidence="1" id="KW-0732">Signal</keyword>
<evidence type="ECO:0008006" key="4">
    <source>
        <dbReference type="Google" id="ProtNLM"/>
    </source>
</evidence>
<dbReference type="PROSITE" id="PS51257">
    <property type="entry name" value="PROKAR_LIPOPROTEIN"/>
    <property type="match status" value="1"/>
</dbReference>
<dbReference type="Proteomes" id="UP000006765">
    <property type="component" value="Unassembled WGS sequence"/>
</dbReference>
<evidence type="ECO:0000313" key="3">
    <source>
        <dbReference type="Proteomes" id="UP000006765"/>
    </source>
</evidence>
<dbReference type="EMBL" id="AMGO01000046">
    <property type="protein sequence ID" value="EKE44034.1"/>
    <property type="molecule type" value="Genomic_DNA"/>
</dbReference>
<gene>
    <name evidence="2" type="ORF">OCGS_2015</name>
</gene>
<dbReference type="RefSeq" id="WP_007427167.1">
    <property type="nucleotide sequence ID" value="NZ_AMGO01000046.1"/>
</dbReference>
<feature type="chain" id="PRO_5003860709" description="Lipoprotein" evidence="1">
    <location>
        <begin position="24"/>
        <end position="149"/>
    </location>
</feature>
<dbReference type="eggNOG" id="ENOG5032YYC">
    <property type="taxonomic scope" value="Bacteria"/>
</dbReference>
<comment type="caution">
    <text evidence="2">The sequence shown here is derived from an EMBL/GenBank/DDBJ whole genome shotgun (WGS) entry which is preliminary data.</text>
</comment>
<evidence type="ECO:0000256" key="1">
    <source>
        <dbReference type="SAM" id="SignalP"/>
    </source>
</evidence>
<sequence length="149" mass="15765">MGRTWIAALACAALLAGCGQSRLNPFNWFGGSTETVTLDTGRVVAVETRPLVEQVAALDIARKPGGAILTATGLPPVQGFWNGALVPVGDAADGRLDFEFRIEPPLQPTRVSTAVSREVIVGIFLTDRQLAGVSEIRVSGARNARAVRR</sequence>
<name>K2HME2_9RHOB</name>
<dbReference type="OrthoDB" id="7773807at2"/>
<dbReference type="PATRIC" id="fig|1231392.3.peg.2026"/>
<organism evidence="2 3">
    <name type="scientific">Oceaniovalibus guishaninsula JLT2003</name>
    <dbReference type="NCBI Taxonomy" id="1231392"/>
    <lineage>
        <taxon>Bacteria</taxon>
        <taxon>Pseudomonadati</taxon>
        <taxon>Pseudomonadota</taxon>
        <taxon>Alphaproteobacteria</taxon>
        <taxon>Rhodobacterales</taxon>
        <taxon>Roseobacteraceae</taxon>
        <taxon>Oceaniovalibus</taxon>
    </lineage>
</organism>
<proteinExistence type="predicted"/>